<keyword evidence="2" id="KW-0472">Membrane</keyword>
<feature type="transmembrane region" description="Helical" evidence="2">
    <location>
        <begin position="253"/>
        <end position="273"/>
    </location>
</feature>
<dbReference type="SUPFAM" id="SSF103473">
    <property type="entry name" value="MFS general substrate transporter"/>
    <property type="match status" value="1"/>
</dbReference>
<feature type="transmembrane region" description="Helical" evidence="2">
    <location>
        <begin position="218"/>
        <end position="241"/>
    </location>
</feature>
<dbReference type="Proteomes" id="UP001339962">
    <property type="component" value="Unassembled WGS sequence"/>
</dbReference>
<dbReference type="AlphaFoldDB" id="A0ABD5IVQ8"/>
<evidence type="ECO:0000313" key="4">
    <source>
        <dbReference type="Proteomes" id="UP001339962"/>
    </source>
</evidence>
<dbReference type="InterPro" id="IPR053160">
    <property type="entry name" value="MFS_DHA3_Transporter"/>
</dbReference>
<comment type="subcellular location">
    <subcellularLocation>
        <location evidence="1">Cell membrane</location>
        <topology evidence="1">Multi-pass membrane protein</topology>
    </subcellularLocation>
</comment>
<gene>
    <name evidence="3" type="ORF">P9850_11090</name>
</gene>
<name>A0ABD5IVQ8_9BACL</name>
<feature type="transmembrane region" description="Helical" evidence="2">
    <location>
        <begin position="134"/>
        <end position="157"/>
    </location>
</feature>
<feature type="transmembrane region" description="Helical" evidence="2">
    <location>
        <begin position="306"/>
        <end position="325"/>
    </location>
</feature>
<organism evidence="3 4">
    <name type="scientific">Anoxybacteroides rupiense</name>
    <dbReference type="NCBI Taxonomy" id="311460"/>
    <lineage>
        <taxon>Bacteria</taxon>
        <taxon>Bacillati</taxon>
        <taxon>Bacillota</taxon>
        <taxon>Bacilli</taxon>
        <taxon>Bacillales</taxon>
        <taxon>Anoxybacillaceae</taxon>
        <taxon>Anoxybacteroides</taxon>
    </lineage>
</organism>
<sequence>MGYLSYFLFIILSNSRFSRSILLIFMINNKITLFQFGLIQLSYYSIRFLSEFPSGVLADYIKRKYSMAIGSLLASLSGILLYSTSFLDIPGYFWVFLILFSLDAMASSFLSGSDQAMLYDYLKRKGLESKYPKFLGWREAIAAISLGTTTIIGGFLASKSINLPFLWQGILFLLATLVILFFPENKSVTIKERVSRTTPLKIASEGLNVIKRIPTIQFLVLFMTTLAASTNTVTIFIQGYFNELNISTNSIGIIYGICTVLSALAAINSYHLTKLTLKTILIITTSMFFVGIICLLTEYIPLVIFGFFLIYLKLDFLEPSVYFFLNKYVKEEVRATVLSFFGTALNFVTLIMYPLYGIVGEQSGYKGMIFGMSILSIPLFIYLFIFYKKYKVGDSKTSISV</sequence>
<reference evidence="3 4" key="1">
    <citation type="submission" date="2023-03" db="EMBL/GenBank/DDBJ databases">
        <title>Bacillus Genome Sequencing.</title>
        <authorList>
            <person name="Dunlap C."/>
        </authorList>
    </citation>
    <scope>NUCLEOTIDE SEQUENCE [LARGE SCALE GENOMIC DNA]</scope>
    <source>
        <strain evidence="3 4">NRS-38</strain>
    </source>
</reference>
<dbReference type="EMBL" id="JARTLI010000020">
    <property type="protein sequence ID" value="MED5052398.1"/>
    <property type="molecule type" value="Genomic_DNA"/>
</dbReference>
<keyword evidence="2" id="KW-0812">Transmembrane</keyword>
<dbReference type="GO" id="GO:0005886">
    <property type="term" value="C:plasma membrane"/>
    <property type="evidence" value="ECO:0007669"/>
    <property type="project" value="UniProtKB-SubCell"/>
</dbReference>
<dbReference type="InterPro" id="IPR036259">
    <property type="entry name" value="MFS_trans_sf"/>
</dbReference>
<protein>
    <submittedName>
        <fullName evidence="3">MFS transporter</fullName>
    </submittedName>
</protein>
<proteinExistence type="predicted"/>
<dbReference type="PANTHER" id="PTHR23530:SF1">
    <property type="entry name" value="PERMEASE, MAJOR FACILITATOR SUPERFAMILY-RELATED"/>
    <property type="match status" value="1"/>
</dbReference>
<comment type="caution">
    <text evidence="3">The sequence shown here is derived from an EMBL/GenBank/DDBJ whole genome shotgun (WGS) entry which is preliminary data.</text>
</comment>
<dbReference type="Pfam" id="PF07690">
    <property type="entry name" value="MFS_1"/>
    <property type="match status" value="1"/>
</dbReference>
<feature type="transmembrane region" description="Helical" evidence="2">
    <location>
        <begin position="163"/>
        <end position="183"/>
    </location>
</feature>
<evidence type="ECO:0000256" key="2">
    <source>
        <dbReference type="SAM" id="Phobius"/>
    </source>
</evidence>
<feature type="transmembrane region" description="Helical" evidence="2">
    <location>
        <begin position="280"/>
        <end position="300"/>
    </location>
</feature>
<dbReference type="Gene3D" id="1.20.1250.20">
    <property type="entry name" value="MFS general substrate transporter like domains"/>
    <property type="match status" value="2"/>
</dbReference>
<accession>A0ABD5IVQ8</accession>
<feature type="transmembrane region" description="Helical" evidence="2">
    <location>
        <begin position="91"/>
        <end position="113"/>
    </location>
</feature>
<dbReference type="InterPro" id="IPR011701">
    <property type="entry name" value="MFS"/>
</dbReference>
<evidence type="ECO:0000256" key="1">
    <source>
        <dbReference type="ARBA" id="ARBA00004651"/>
    </source>
</evidence>
<feature type="transmembrane region" description="Helical" evidence="2">
    <location>
        <begin position="368"/>
        <end position="387"/>
    </location>
</feature>
<keyword evidence="2" id="KW-1133">Transmembrane helix</keyword>
<feature type="transmembrane region" description="Helical" evidence="2">
    <location>
        <begin position="65"/>
        <end position="85"/>
    </location>
</feature>
<feature type="transmembrane region" description="Helical" evidence="2">
    <location>
        <begin position="20"/>
        <end position="44"/>
    </location>
</feature>
<dbReference type="PANTHER" id="PTHR23530">
    <property type="entry name" value="TRANSPORT PROTEIN-RELATED"/>
    <property type="match status" value="1"/>
</dbReference>
<evidence type="ECO:0000313" key="3">
    <source>
        <dbReference type="EMBL" id="MED5052398.1"/>
    </source>
</evidence>
<dbReference type="RefSeq" id="WP_328218605.1">
    <property type="nucleotide sequence ID" value="NZ_JARTLI010000020.1"/>
</dbReference>
<feature type="transmembrane region" description="Helical" evidence="2">
    <location>
        <begin position="337"/>
        <end position="356"/>
    </location>
</feature>